<keyword evidence="9" id="KW-0012">Acyltransferase</keyword>
<dbReference type="RefSeq" id="WP_303546599.1">
    <property type="nucleotide sequence ID" value="NZ_JAUOTP010000012.1"/>
</dbReference>
<evidence type="ECO:0000313" key="10">
    <source>
        <dbReference type="Proteomes" id="UP001169764"/>
    </source>
</evidence>
<feature type="domain" description="Acyltransferase 3" evidence="8">
    <location>
        <begin position="14"/>
        <end position="297"/>
    </location>
</feature>
<gene>
    <name evidence="9" type="ORF">Q4F19_20475</name>
</gene>
<dbReference type="PANTHER" id="PTHR40074:SF2">
    <property type="entry name" value="O-ACETYLTRANSFERASE WECH"/>
    <property type="match status" value="1"/>
</dbReference>
<accession>A0ABT8YFH2</accession>
<dbReference type="InterPro" id="IPR002656">
    <property type="entry name" value="Acyl_transf_3_dom"/>
</dbReference>
<keyword evidence="6 7" id="KW-0472">Membrane</keyword>
<comment type="subcellular location">
    <subcellularLocation>
        <location evidence="1">Cell membrane</location>
        <topology evidence="1">Multi-pass membrane protein</topology>
    </subcellularLocation>
</comment>
<comment type="similarity">
    <text evidence="2">Belongs to the acyltransferase 3 family.</text>
</comment>
<keyword evidence="3" id="KW-1003">Cell membrane</keyword>
<dbReference type="EMBL" id="JAUOTP010000012">
    <property type="protein sequence ID" value="MDO6416772.1"/>
    <property type="molecule type" value="Genomic_DNA"/>
</dbReference>
<dbReference type="Pfam" id="PF01757">
    <property type="entry name" value="Acyl_transf_3"/>
    <property type="match status" value="1"/>
</dbReference>
<dbReference type="GO" id="GO:0016746">
    <property type="term" value="F:acyltransferase activity"/>
    <property type="evidence" value="ECO:0007669"/>
    <property type="project" value="UniProtKB-KW"/>
</dbReference>
<dbReference type="PANTHER" id="PTHR40074">
    <property type="entry name" value="O-ACETYLTRANSFERASE WECH"/>
    <property type="match status" value="1"/>
</dbReference>
<keyword evidence="5 7" id="KW-1133">Transmembrane helix</keyword>
<evidence type="ECO:0000313" key="9">
    <source>
        <dbReference type="EMBL" id="MDO6416772.1"/>
    </source>
</evidence>
<dbReference type="EC" id="2.3.1.-" evidence="9"/>
<evidence type="ECO:0000256" key="3">
    <source>
        <dbReference type="ARBA" id="ARBA00022475"/>
    </source>
</evidence>
<feature type="transmembrane region" description="Helical" evidence="7">
    <location>
        <begin position="83"/>
        <end position="103"/>
    </location>
</feature>
<evidence type="ECO:0000256" key="5">
    <source>
        <dbReference type="ARBA" id="ARBA00022989"/>
    </source>
</evidence>
<keyword evidence="4 7" id="KW-0812">Transmembrane</keyword>
<keyword evidence="10" id="KW-1185">Reference proteome</keyword>
<dbReference type="Proteomes" id="UP001169764">
    <property type="component" value="Unassembled WGS sequence"/>
</dbReference>
<feature type="transmembrane region" description="Helical" evidence="7">
    <location>
        <begin position="115"/>
        <end position="133"/>
    </location>
</feature>
<feature type="transmembrane region" description="Helical" evidence="7">
    <location>
        <begin position="140"/>
        <end position="159"/>
    </location>
</feature>
<comment type="caution">
    <text evidence="9">The sequence shown here is derived from an EMBL/GenBank/DDBJ whole genome shotgun (WGS) entry which is preliminary data.</text>
</comment>
<evidence type="ECO:0000259" key="8">
    <source>
        <dbReference type="Pfam" id="PF01757"/>
    </source>
</evidence>
<sequence length="332" mass="37286">MLGLPQNSGGVRNQGIDLFRGVLILLVILGHFAELTTPHTFLTWMGFGFRMPLFIGMTGYLFNLEHARSMTLPALTERYYRRLVLPWLIACLIYIVLSEPLTWAMPLRIVLRPPFHLWFVPVMLAFILASWACSLRPGQMLAIAAPVSIAAMYVFGVGHEIEQYRPWIPDRRYFIYPIYFMFGLWIARRPLYPEKLPFAIVLALIGCVWWALLFDRPSPAAEVAAELLLCLPLIRMLPLVRLIPPSLPLIAGVGRDSLFFYLWHPLVLGLWASAGLAGAPMLAVSLLSLGLAWAMIVRMPLLRPIVGICPPARTRRTEDAAIQGEIVTAGTT</sequence>
<evidence type="ECO:0000256" key="2">
    <source>
        <dbReference type="ARBA" id="ARBA00007400"/>
    </source>
</evidence>
<keyword evidence="9" id="KW-0808">Transferase</keyword>
<name>A0ABT8YFH2_9SPHN</name>
<organism evidence="9 10">
    <name type="scientific">Sphingomonas natans</name>
    <dbReference type="NCBI Taxonomy" id="3063330"/>
    <lineage>
        <taxon>Bacteria</taxon>
        <taxon>Pseudomonadati</taxon>
        <taxon>Pseudomonadota</taxon>
        <taxon>Alphaproteobacteria</taxon>
        <taxon>Sphingomonadales</taxon>
        <taxon>Sphingomonadaceae</taxon>
        <taxon>Sphingomonas</taxon>
    </lineage>
</organism>
<evidence type="ECO:0000256" key="1">
    <source>
        <dbReference type="ARBA" id="ARBA00004651"/>
    </source>
</evidence>
<feature type="transmembrane region" description="Helical" evidence="7">
    <location>
        <begin position="41"/>
        <end position="62"/>
    </location>
</feature>
<evidence type="ECO:0000256" key="4">
    <source>
        <dbReference type="ARBA" id="ARBA00022692"/>
    </source>
</evidence>
<feature type="transmembrane region" description="Helical" evidence="7">
    <location>
        <begin position="270"/>
        <end position="296"/>
    </location>
</feature>
<proteinExistence type="inferred from homology"/>
<protein>
    <submittedName>
        <fullName evidence="9">Acyltransferase</fullName>
        <ecNumber evidence="9">2.3.1.-</ecNumber>
    </submittedName>
</protein>
<feature type="transmembrane region" description="Helical" evidence="7">
    <location>
        <begin position="196"/>
        <end position="214"/>
    </location>
</feature>
<reference evidence="9" key="1">
    <citation type="submission" date="2023-07" db="EMBL/GenBank/DDBJ databases">
        <authorList>
            <person name="Kim M."/>
        </authorList>
    </citation>
    <scope>NUCLEOTIDE SEQUENCE</scope>
    <source>
        <strain evidence="9">BIUV-7</strain>
    </source>
</reference>
<feature type="transmembrane region" description="Helical" evidence="7">
    <location>
        <begin position="171"/>
        <end position="187"/>
    </location>
</feature>
<evidence type="ECO:0000256" key="6">
    <source>
        <dbReference type="ARBA" id="ARBA00023136"/>
    </source>
</evidence>
<evidence type="ECO:0000256" key="7">
    <source>
        <dbReference type="SAM" id="Phobius"/>
    </source>
</evidence>